<protein>
    <submittedName>
        <fullName evidence="1">Uncharacterized protein</fullName>
    </submittedName>
</protein>
<sequence length="35" mass="4256">MLIHYKMPSEALFDRFRRHFYQIQKYSVIPAKAGI</sequence>
<proteinExistence type="predicted"/>
<dbReference type="AlphaFoldDB" id="C6SBM0"/>
<accession>C6SBM0</accession>
<gene>
    <name evidence="1" type="ORF">NME_0683</name>
</gene>
<dbReference type="EMBL" id="AM889137">
    <property type="protein sequence ID" value="CBA05094.1"/>
    <property type="molecule type" value="Genomic_DNA"/>
</dbReference>
<reference evidence="1" key="1">
    <citation type="journal article" date="2008" name="Proc. Natl. Acad. Sci. U.S.A.">
        <title>Whole-genome comparison of disease and carriage strains provides insights into virulence evolution in Neisseria meningitidis.</title>
        <authorList>
            <person name="Schoen C."/>
            <person name="Blom J."/>
            <person name="Claus H."/>
            <person name="Schramm-Glueck A."/>
            <person name="Brandt P."/>
            <person name="Mueller T."/>
            <person name="Goesmann A."/>
            <person name="Joseph B."/>
            <person name="Konietzny S."/>
            <person name="Kurzai O."/>
            <person name="Schmitt C."/>
            <person name="Friedrich T."/>
            <person name="Linke B."/>
            <person name="Vogel U."/>
            <person name="Frosch M."/>
        </authorList>
    </citation>
    <scope>NUCLEOTIDE SEQUENCE</scope>
    <source>
        <strain evidence="1">Alpha153</strain>
    </source>
</reference>
<name>C6SBM0_NEIME</name>
<evidence type="ECO:0000313" key="1">
    <source>
        <dbReference type="EMBL" id="CBA05094.1"/>
    </source>
</evidence>
<organism evidence="1">
    <name type="scientific">Neisseria meningitidis alpha153</name>
    <dbReference type="NCBI Taxonomy" id="663926"/>
    <lineage>
        <taxon>Bacteria</taxon>
        <taxon>Pseudomonadati</taxon>
        <taxon>Pseudomonadota</taxon>
        <taxon>Betaproteobacteria</taxon>
        <taxon>Neisseriales</taxon>
        <taxon>Neisseriaceae</taxon>
        <taxon>Neisseria</taxon>
    </lineage>
</organism>